<organism evidence="9 10">
    <name type="scientific">Erpetoichthys calabaricus</name>
    <name type="common">Rope fish</name>
    <name type="synonym">Calamoichthys calabaricus</name>
    <dbReference type="NCBI Taxonomy" id="27687"/>
    <lineage>
        <taxon>Eukaryota</taxon>
        <taxon>Metazoa</taxon>
        <taxon>Chordata</taxon>
        <taxon>Craniata</taxon>
        <taxon>Vertebrata</taxon>
        <taxon>Euteleostomi</taxon>
        <taxon>Actinopterygii</taxon>
        <taxon>Polypteriformes</taxon>
        <taxon>Polypteridae</taxon>
        <taxon>Erpetoichthys</taxon>
    </lineage>
</organism>
<accession>A0A8C4X6B5</accession>
<dbReference type="InterPro" id="IPR003599">
    <property type="entry name" value="Ig_sub"/>
</dbReference>
<dbReference type="SUPFAM" id="SSF48726">
    <property type="entry name" value="Immunoglobulin"/>
    <property type="match status" value="1"/>
</dbReference>
<keyword evidence="6" id="KW-1279">T cell receptor</keyword>
<evidence type="ECO:0000256" key="2">
    <source>
        <dbReference type="ARBA" id="ARBA00022859"/>
    </source>
</evidence>
<dbReference type="SMART" id="SM00409">
    <property type="entry name" value="IG"/>
    <property type="match status" value="1"/>
</dbReference>
<feature type="signal peptide" evidence="7">
    <location>
        <begin position="1"/>
        <end position="21"/>
    </location>
</feature>
<dbReference type="GO" id="GO:0002250">
    <property type="term" value="P:adaptive immune response"/>
    <property type="evidence" value="ECO:0007669"/>
    <property type="project" value="UniProtKB-KW"/>
</dbReference>
<dbReference type="PROSITE" id="PS50835">
    <property type="entry name" value="IG_LIKE"/>
    <property type="match status" value="1"/>
</dbReference>
<reference evidence="9" key="1">
    <citation type="submission" date="2021-06" db="EMBL/GenBank/DDBJ databases">
        <authorList>
            <consortium name="Wellcome Sanger Institute Data Sharing"/>
        </authorList>
    </citation>
    <scope>NUCLEOTIDE SEQUENCE [LARGE SCALE GENOMIC DNA]</scope>
</reference>
<evidence type="ECO:0000256" key="7">
    <source>
        <dbReference type="SAM" id="SignalP"/>
    </source>
</evidence>
<dbReference type="Ensembl" id="ENSECRT00000008876.1">
    <property type="protein sequence ID" value="ENSECRP00000008729.1"/>
    <property type="gene ID" value="ENSECRG00000005860.1"/>
</dbReference>
<keyword evidence="4" id="KW-0675">Receptor</keyword>
<dbReference type="PANTHER" id="PTHR19343:SF13">
    <property type="entry name" value="T CELL RECEPTOR ALPHA VARIABLE 21"/>
    <property type="match status" value="1"/>
</dbReference>
<evidence type="ECO:0000313" key="10">
    <source>
        <dbReference type="Proteomes" id="UP000694620"/>
    </source>
</evidence>
<reference evidence="9" key="3">
    <citation type="submission" date="2025-09" db="UniProtKB">
        <authorList>
            <consortium name="Ensembl"/>
        </authorList>
    </citation>
    <scope>IDENTIFICATION</scope>
</reference>
<evidence type="ECO:0000256" key="5">
    <source>
        <dbReference type="ARBA" id="ARBA00023319"/>
    </source>
</evidence>
<dbReference type="InterPro" id="IPR051006">
    <property type="entry name" value="TCR_variable_domain"/>
</dbReference>
<keyword evidence="5" id="KW-0393">Immunoglobulin domain</keyword>
<keyword evidence="2" id="KW-0391">Immunity</keyword>
<dbReference type="GeneTree" id="ENSGT00980000202319"/>
<dbReference type="InterPro" id="IPR036179">
    <property type="entry name" value="Ig-like_dom_sf"/>
</dbReference>
<proteinExistence type="predicted"/>
<dbReference type="InterPro" id="IPR007110">
    <property type="entry name" value="Ig-like_dom"/>
</dbReference>
<dbReference type="AlphaFoldDB" id="A0A8C4X6B5"/>
<evidence type="ECO:0000256" key="3">
    <source>
        <dbReference type="ARBA" id="ARBA00023130"/>
    </source>
</evidence>
<name>A0A8C4X6B5_ERPCA</name>
<dbReference type="Pfam" id="PF07686">
    <property type="entry name" value="V-set"/>
    <property type="match status" value="1"/>
</dbReference>
<dbReference type="GO" id="GO:0042605">
    <property type="term" value="F:peptide antigen binding"/>
    <property type="evidence" value="ECO:0007669"/>
    <property type="project" value="TreeGrafter"/>
</dbReference>
<evidence type="ECO:0000313" key="9">
    <source>
        <dbReference type="Ensembl" id="ENSECRP00000008729.1"/>
    </source>
</evidence>
<sequence>MTIRMKSACLSLLLWIKCAISQEEVNQNPLNLHVSDGEEARITCQYTISRFYSLQWYRQLPPAGPEHIITFAWGGSNTKDDIHFTLKKSEQLSEMTIVNSRIQNSAMYFCSVETNCVFVYDLFNKNLLLPRLNG</sequence>
<evidence type="ECO:0000256" key="6">
    <source>
        <dbReference type="ARBA" id="ARBA00043266"/>
    </source>
</evidence>
<keyword evidence="3" id="KW-1064">Adaptive immunity</keyword>
<protein>
    <recommendedName>
        <fullName evidence="8">Ig-like domain-containing protein</fullName>
    </recommendedName>
</protein>
<dbReference type="Proteomes" id="UP000694620">
    <property type="component" value="Chromosome 9"/>
</dbReference>
<dbReference type="Gene3D" id="2.60.40.10">
    <property type="entry name" value="Immunoglobulins"/>
    <property type="match status" value="1"/>
</dbReference>
<dbReference type="GO" id="GO:0042101">
    <property type="term" value="C:T cell receptor complex"/>
    <property type="evidence" value="ECO:0007669"/>
    <property type="project" value="UniProtKB-KW"/>
</dbReference>
<evidence type="ECO:0000259" key="8">
    <source>
        <dbReference type="PROSITE" id="PS50835"/>
    </source>
</evidence>
<evidence type="ECO:0000256" key="4">
    <source>
        <dbReference type="ARBA" id="ARBA00023170"/>
    </source>
</evidence>
<feature type="chain" id="PRO_5034372956" description="Ig-like domain-containing protein" evidence="7">
    <location>
        <begin position="22"/>
        <end position="134"/>
    </location>
</feature>
<dbReference type="InterPro" id="IPR013783">
    <property type="entry name" value="Ig-like_fold"/>
</dbReference>
<dbReference type="InterPro" id="IPR013106">
    <property type="entry name" value="Ig_V-set"/>
</dbReference>
<keyword evidence="10" id="KW-1185">Reference proteome</keyword>
<keyword evidence="1 7" id="KW-0732">Signal</keyword>
<reference evidence="9" key="2">
    <citation type="submission" date="2025-08" db="UniProtKB">
        <authorList>
            <consortium name="Ensembl"/>
        </authorList>
    </citation>
    <scope>IDENTIFICATION</scope>
</reference>
<dbReference type="PANTHER" id="PTHR19343">
    <property type="entry name" value="T CELL RECEPTOR ALPHA VARIABLE 1-2"/>
    <property type="match status" value="1"/>
</dbReference>
<dbReference type="SMART" id="SM00406">
    <property type="entry name" value="IGv"/>
    <property type="match status" value="1"/>
</dbReference>
<feature type="domain" description="Ig-like" evidence="8">
    <location>
        <begin position="23"/>
        <end position="113"/>
    </location>
</feature>
<evidence type="ECO:0000256" key="1">
    <source>
        <dbReference type="ARBA" id="ARBA00022729"/>
    </source>
</evidence>